<evidence type="ECO:0000256" key="4">
    <source>
        <dbReference type="ARBA" id="ARBA00022692"/>
    </source>
</evidence>
<dbReference type="PRINTS" id="PR01036">
    <property type="entry name" value="TCRTETB"/>
</dbReference>
<comment type="subcellular location">
    <subcellularLocation>
        <location evidence="1">Cell membrane</location>
        <topology evidence="1">Multi-pass membrane protein</topology>
    </subcellularLocation>
</comment>
<evidence type="ECO:0000256" key="5">
    <source>
        <dbReference type="ARBA" id="ARBA00022989"/>
    </source>
</evidence>
<evidence type="ECO:0000256" key="2">
    <source>
        <dbReference type="ARBA" id="ARBA00022448"/>
    </source>
</evidence>
<dbReference type="PANTHER" id="PTHR23501:SF51">
    <property type="entry name" value="MULTIDRUG RESISTANCE PROTEIN B"/>
    <property type="match status" value="1"/>
</dbReference>
<dbReference type="NCBIfam" id="TIGR00711">
    <property type="entry name" value="efflux_EmrB"/>
    <property type="match status" value="1"/>
</dbReference>
<keyword evidence="6 7" id="KW-0472">Membrane</keyword>
<evidence type="ECO:0000256" key="3">
    <source>
        <dbReference type="ARBA" id="ARBA00022475"/>
    </source>
</evidence>
<evidence type="ECO:0000313" key="10">
    <source>
        <dbReference type="Proteomes" id="UP001139955"/>
    </source>
</evidence>
<feature type="transmembrane region" description="Helical" evidence="7">
    <location>
        <begin position="489"/>
        <end position="507"/>
    </location>
</feature>
<comment type="caution">
    <text evidence="9">The sequence shown here is derived from an EMBL/GenBank/DDBJ whole genome shotgun (WGS) entry which is preliminary data.</text>
</comment>
<feature type="transmembrane region" description="Helical" evidence="7">
    <location>
        <begin position="107"/>
        <end position="132"/>
    </location>
</feature>
<dbReference type="InterPro" id="IPR004638">
    <property type="entry name" value="EmrB-like"/>
</dbReference>
<name>A0A9X2XEC9_9PSED</name>
<dbReference type="CDD" id="cd17503">
    <property type="entry name" value="MFS_LmrB_MDR_like"/>
    <property type="match status" value="1"/>
</dbReference>
<keyword evidence="3" id="KW-1003">Cell membrane</keyword>
<dbReference type="Gene3D" id="1.20.1250.20">
    <property type="entry name" value="MFS general substrate transporter like domains"/>
    <property type="match status" value="1"/>
</dbReference>
<evidence type="ECO:0000256" key="6">
    <source>
        <dbReference type="ARBA" id="ARBA00023136"/>
    </source>
</evidence>
<dbReference type="GO" id="GO:0005886">
    <property type="term" value="C:plasma membrane"/>
    <property type="evidence" value="ECO:0007669"/>
    <property type="project" value="UniProtKB-SubCell"/>
</dbReference>
<reference evidence="9" key="2">
    <citation type="journal article" date="2023" name="mSystems">
        <title>Charting the Lipopeptidome of Nonpathogenic Pseudomonas.</title>
        <authorList>
            <person name="Cesa-Luna C."/>
            <person name="Geudens N."/>
            <person name="Girard L."/>
            <person name="De Roo V."/>
            <person name="Maklad H.R."/>
            <person name="Martins J.C."/>
            <person name="Hofte M."/>
            <person name="De Mot R."/>
        </authorList>
    </citation>
    <scope>NUCLEOTIDE SEQUENCE</scope>
    <source>
        <strain evidence="9">B1M3-32</strain>
    </source>
</reference>
<dbReference type="InterPro" id="IPR020846">
    <property type="entry name" value="MFS_dom"/>
</dbReference>
<feature type="transmembrane region" description="Helical" evidence="7">
    <location>
        <begin position="234"/>
        <end position="252"/>
    </location>
</feature>
<feature type="transmembrane region" description="Helical" evidence="7">
    <location>
        <begin position="272"/>
        <end position="296"/>
    </location>
</feature>
<dbReference type="InterPro" id="IPR036259">
    <property type="entry name" value="MFS_trans_sf"/>
</dbReference>
<feature type="transmembrane region" description="Helical" evidence="7">
    <location>
        <begin position="53"/>
        <end position="74"/>
    </location>
</feature>
<keyword evidence="2" id="KW-0813">Transport</keyword>
<feature type="transmembrane region" description="Helical" evidence="7">
    <location>
        <begin position="202"/>
        <end position="222"/>
    </location>
</feature>
<feature type="transmembrane region" description="Helical" evidence="7">
    <location>
        <begin position="168"/>
        <end position="190"/>
    </location>
</feature>
<feature type="transmembrane region" description="Helical" evidence="7">
    <location>
        <begin position="139"/>
        <end position="162"/>
    </location>
</feature>
<evidence type="ECO:0000256" key="7">
    <source>
        <dbReference type="SAM" id="Phobius"/>
    </source>
</evidence>
<accession>A0A9X2XEC9</accession>
<reference evidence="9" key="1">
    <citation type="submission" date="2022-09" db="EMBL/GenBank/DDBJ databases">
        <authorList>
            <person name="Cesa-Luna C."/>
            <person name="Girard L."/>
            <person name="Lood C."/>
            <person name="Hofte M."/>
            <person name="De Mot R."/>
        </authorList>
    </citation>
    <scope>NUCLEOTIDE SEQUENCE</scope>
    <source>
        <strain evidence="9">B1M3-32</strain>
    </source>
</reference>
<dbReference type="Pfam" id="PF07690">
    <property type="entry name" value="MFS_1"/>
    <property type="match status" value="1"/>
</dbReference>
<feature type="transmembrane region" description="Helical" evidence="7">
    <location>
        <begin position="308"/>
        <end position="330"/>
    </location>
</feature>
<dbReference type="RefSeq" id="WP_301621159.1">
    <property type="nucleotide sequence ID" value="NZ_JAOSKY010000002.1"/>
</dbReference>
<dbReference type="Gene3D" id="1.20.1720.10">
    <property type="entry name" value="Multidrug resistance protein D"/>
    <property type="match status" value="1"/>
</dbReference>
<keyword evidence="10" id="KW-1185">Reference proteome</keyword>
<dbReference type="SUPFAM" id="SSF103473">
    <property type="entry name" value="MFS general substrate transporter"/>
    <property type="match status" value="1"/>
</dbReference>
<dbReference type="AlphaFoldDB" id="A0A9X2XEC9"/>
<dbReference type="PROSITE" id="PS50850">
    <property type="entry name" value="MFS"/>
    <property type="match status" value="1"/>
</dbReference>
<organism evidence="9 10">
    <name type="scientific">Pseudomonas koreensis</name>
    <dbReference type="NCBI Taxonomy" id="198620"/>
    <lineage>
        <taxon>Bacteria</taxon>
        <taxon>Pseudomonadati</taxon>
        <taxon>Pseudomonadota</taxon>
        <taxon>Gammaproteobacteria</taxon>
        <taxon>Pseudomonadales</taxon>
        <taxon>Pseudomonadaceae</taxon>
        <taxon>Pseudomonas</taxon>
    </lineage>
</organism>
<keyword evidence="5 7" id="KW-1133">Transmembrane helix</keyword>
<dbReference type="Proteomes" id="UP001139955">
    <property type="component" value="Unassembled WGS sequence"/>
</dbReference>
<dbReference type="InterPro" id="IPR011701">
    <property type="entry name" value="MFS"/>
</dbReference>
<feature type="domain" description="Major facilitator superfamily (MFS) profile" evidence="8">
    <location>
        <begin position="16"/>
        <end position="512"/>
    </location>
</feature>
<evidence type="ECO:0000313" key="9">
    <source>
        <dbReference type="EMBL" id="MCU7247168.1"/>
    </source>
</evidence>
<evidence type="ECO:0000256" key="1">
    <source>
        <dbReference type="ARBA" id="ARBA00004651"/>
    </source>
</evidence>
<dbReference type="PANTHER" id="PTHR23501">
    <property type="entry name" value="MAJOR FACILITATOR SUPERFAMILY"/>
    <property type="match status" value="1"/>
</dbReference>
<dbReference type="EMBL" id="JAOSKY010000002">
    <property type="protein sequence ID" value="MCU7247168.1"/>
    <property type="molecule type" value="Genomic_DNA"/>
</dbReference>
<feature type="transmembrane region" description="Helical" evidence="7">
    <location>
        <begin position="81"/>
        <end position="101"/>
    </location>
</feature>
<evidence type="ECO:0000259" key="8">
    <source>
        <dbReference type="PROSITE" id="PS50850"/>
    </source>
</evidence>
<feature type="transmembrane region" description="Helical" evidence="7">
    <location>
        <begin position="337"/>
        <end position="354"/>
    </location>
</feature>
<keyword evidence="4 7" id="KW-0812">Transmembrane</keyword>
<protein>
    <submittedName>
        <fullName evidence="9">DHA2 family efflux MFS transporter permease subunit</fullName>
    </submittedName>
</protein>
<sequence length="521" mass="56692">MNSPLPTLTTAQKVAAFATMCVGMFIALIDIQIVSASLKDIGGGLSAGADDTAWVQTAYLIAEIIVIPLSGWLSRVMSTRWLFAASAAGFTLTSLLCALAWNIQSMIAFRALQGFLGGSMIPLVFTTAFMYFTGKQRVIAASTIGAIASLAPTLGPAVGGWITDISSWHWLFYINLVPGLFVTLAVPMLVKVDRPNLALLKGADYIGMILMAVFLGCLEYTLEEGPRWNWFSDSTIATTAWIAGISGALFIWRCLEISEPIVDLRALRDRNFALGCLFSFITGIGIFATIYLTPLFLGRVRGYGSLDIGLAVFSTGVFQLLAIPVYALLANRIDLRWILMLGLALFAVSMWDFSQITHDWGAKELLLPQAIRGFAQQLAVPPVVTLTLGSLAPDRLKLASGLFNLMRNLGGAIGIAACATVLNDRTNLHFLRLAEHLNTRNETMNAWLDQLTLNAQLLGQNSLEGSQTALHQLWALTWREAQTLTYADAFLMIMSCFVVATLLVPLMHKVQPPRQPSADAH</sequence>
<feature type="transmembrane region" description="Helical" evidence="7">
    <location>
        <begin position="14"/>
        <end position="33"/>
    </location>
</feature>
<gene>
    <name evidence="9" type="ORF">OC940_05035</name>
</gene>
<proteinExistence type="predicted"/>
<dbReference type="GO" id="GO:0022857">
    <property type="term" value="F:transmembrane transporter activity"/>
    <property type="evidence" value="ECO:0007669"/>
    <property type="project" value="InterPro"/>
</dbReference>